<accession>A0ABS8TAD3</accession>
<dbReference type="Proteomes" id="UP000823775">
    <property type="component" value="Unassembled WGS sequence"/>
</dbReference>
<evidence type="ECO:0000256" key="1">
    <source>
        <dbReference type="SAM" id="MobiDB-lite"/>
    </source>
</evidence>
<name>A0ABS8TAD3_DATST</name>
<protein>
    <submittedName>
        <fullName evidence="2">Uncharacterized protein</fullName>
    </submittedName>
</protein>
<evidence type="ECO:0000313" key="2">
    <source>
        <dbReference type="EMBL" id="MCD7467883.1"/>
    </source>
</evidence>
<feature type="compositionally biased region" description="Low complexity" evidence="1">
    <location>
        <begin position="17"/>
        <end position="30"/>
    </location>
</feature>
<dbReference type="EMBL" id="JACEIK010001279">
    <property type="protein sequence ID" value="MCD7467883.1"/>
    <property type="molecule type" value="Genomic_DNA"/>
</dbReference>
<sequence length="162" mass="17973">MRKGKKSGFVDNTIRMSSETSTSGDASGTSDTKGISIALLSDIVKSNWIVDTRASNHIMHNINLLKKLKEIMYRDISSVKVSMKVLGIGREEDGLYTPKADKENNSRQTGFTDTKKTPGQHMHATKFSHMEATMRVVRYIKGTTGLGMFMPVVGKKKLNAYL</sequence>
<proteinExistence type="predicted"/>
<comment type="caution">
    <text evidence="2">The sequence shown here is derived from an EMBL/GenBank/DDBJ whole genome shotgun (WGS) entry which is preliminary data.</text>
</comment>
<feature type="region of interest" description="Disordered" evidence="1">
    <location>
        <begin position="1"/>
        <end position="30"/>
    </location>
</feature>
<evidence type="ECO:0000313" key="3">
    <source>
        <dbReference type="Proteomes" id="UP000823775"/>
    </source>
</evidence>
<feature type="region of interest" description="Disordered" evidence="1">
    <location>
        <begin position="97"/>
        <end position="120"/>
    </location>
</feature>
<gene>
    <name evidence="2" type="ORF">HAX54_005539</name>
</gene>
<reference evidence="2 3" key="1">
    <citation type="journal article" date="2021" name="BMC Genomics">
        <title>Datura genome reveals duplications of psychoactive alkaloid biosynthetic genes and high mutation rate following tissue culture.</title>
        <authorList>
            <person name="Rajewski A."/>
            <person name="Carter-House D."/>
            <person name="Stajich J."/>
            <person name="Litt A."/>
        </authorList>
    </citation>
    <scope>NUCLEOTIDE SEQUENCE [LARGE SCALE GENOMIC DNA]</scope>
    <source>
        <strain evidence="2">AR-01</strain>
    </source>
</reference>
<organism evidence="2 3">
    <name type="scientific">Datura stramonium</name>
    <name type="common">Jimsonweed</name>
    <name type="synonym">Common thornapple</name>
    <dbReference type="NCBI Taxonomy" id="4076"/>
    <lineage>
        <taxon>Eukaryota</taxon>
        <taxon>Viridiplantae</taxon>
        <taxon>Streptophyta</taxon>
        <taxon>Embryophyta</taxon>
        <taxon>Tracheophyta</taxon>
        <taxon>Spermatophyta</taxon>
        <taxon>Magnoliopsida</taxon>
        <taxon>eudicotyledons</taxon>
        <taxon>Gunneridae</taxon>
        <taxon>Pentapetalae</taxon>
        <taxon>asterids</taxon>
        <taxon>lamiids</taxon>
        <taxon>Solanales</taxon>
        <taxon>Solanaceae</taxon>
        <taxon>Solanoideae</taxon>
        <taxon>Datureae</taxon>
        <taxon>Datura</taxon>
    </lineage>
</organism>
<keyword evidence="3" id="KW-1185">Reference proteome</keyword>